<dbReference type="Proteomes" id="UP000053989">
    <property type="component" value="Unassembled WGS sequence"/>
</dbReference>
<dbReference type="AlphaFoldDB" id="A0A0C3DEG5"/>
<evidence type="ECO:0000313" key="3">
    <source>
        <dbReference type="Proteomes" id="UP000053989"/>
    </source>
</evidence>
<keyword evidence="1" id="KW-0812">Transmembrane</keyword>
<feature type="transmembrane region" description="Helical" evidence="1">
    <location>
        <begin position="190"/>
        <end position="217"/>
    </location>
</feature>
<proteinExistence type="predicted"/>
<name>A0A0C3DEG5_9AGAM</name>
<protein>
    <submittedName>
        <fullName evidence="2">Uncharacterized protein</fullName>
    </submittedName>
</protein>
<feature type="transmembrane region" description="Helical" evidence="1">
    <location>
        <begin position="223"/>
        <end position="246"/>
    </location>
</feature>
<accession>A0A0C3DEG5</accession>
<dbReference type="STRING" id="1036808.A0A0C3DEG5"/>
<keyword evidence="1" id="KW-0472">Membrane</keyword>
<dbReference type="InParanoid" id="A0A0C3DEG5"/>
<feature type="transmembrane region" description="Helical" evidence="1">
    <location>
        <begin position="103"/>
        <end position="124"/>
    </location>
</feature>
<evidence type="ECO:0000256" key="1">
    <source>
        <dbReference type="SAM" id="Phobius"/>
    </source>
</evidence>
<evidence type="ECO:0000313" key="2">
    <source>
        <dbReference type="EMBL" id="KIM59080.1"/>
    </source>
</evidence>
<dbReference type="HOGENOM" id="CLU_015091_0_0_1"/>
<dbReference type="EMBL" id="KN822077">
    <property type="protein sequence ID" value="KIM59080.1"/>
    <property type="molecule type" value="Genomic_DNA"/>
</dbReference>
<reference evidence="2 3" key="1">
    <citation type="submission" date="2014-04" db="EMBL/GenBank/DDBJ databases">
        <authorList>
            <consortium name="DOE Joint Genome Institute"/>
            <person name="Kuo A."/>
            <person name="Kohler A."/>
            <person name="Nagy L.G."/>
            <person name="Floudas D."/>
            <person name="Copeland A."/>
            <person name="Barry K.W."/>
            <person name="Cichocki N."/>
            <person name="Veneault-Fourrey C."/>
            <person name="LaButti K."/>
            <person name="Lindquist E.A."/>
            <person name="Lipzen A."/>
            <person name="Lundell T."/>
            <person name="Morin E."/>
            <person name="Murat C."/>
            <person name="Sun H."/>
            <person name="Tunlid A."/>
            <person name="Henrissat B."/>
            <person name="Grigoriev I.V."/>
            <person name="Hibbett D.S."/>
            <person name="Martin F."/>
            <person name="Nordberg H.P."/>
            <person name="Cantor M.N."/>
            <person name="Hua S.X."/>
        </authorList>
    </citation>
    <scope>NUCLEOTIDE SEQUENCE [LARGE SCALE GENOMIC DNA]</scope>
    <source>
        <strain evidence="2 3">Foug A</strain>
    </source>
</reference>
<sequence length="268" mass="30462">MQDFEPFVFFFSARMKHIFTRMRFINFHGQIGARLNADQSVYVKDESNDTEHTSRLFHIVNIILLSAPRDQFDNLRHLWVDKMINILRWKTFLTTQAAELNGFTTYSTVMLAVNMSFLAVPGIVSQSQTQTATPMVIPTYISTICSVGSLVSALILLRQNRRQSSQTAEEAAAYMLEAAPSKTHMEWLAIVYSLPVSLIMWGMIAFVVALCIAVFSLNGTGMQASMSLCFALVAGMGLSPVLWRLYRRHATLGRKPRDKRLPWLRRYP</sequence>
<reference evidence="3" key="2">
    <citation type="submission" date="2015-01" db="EMBL/GenBank/DDBJ databases">
        <title>Evolutionary Origins and Diversification of the Mycorrhizal Mutualists.</title>
        <authorList>
            <consortium name="DOE Joint Genome Institute"/>
            <consortium name="Mycorrhizal Genomics Consortium"/>
            <person name="Kohler A."/>
            <person name="Kuo A."/>
            <person name="Nagy L.G."/>
            <person name="Floudas D."/>
            <person name="Copeland A."/>
            <person name="Barry K.W."/>
            <person name="Cichocki N."/>
            <person name="Veneault-Fourrey C."/>
            <person name="LaButti K."/>
            <person name="Lindquist E.A."/>
            <person name="Lipzen A."/>
            <person name="Lundell T."/>
            <person name="Morin E."/>
            <person name="Murat C."/>
            <person name="Riley R."/>
            <person name="Ohm R."/>
            <person name="Sun H."/>
            <person name="Tunlid A."/>
            <person name="Henrissat B."/>
            <person name="Grigoriev I.V."/>
            <person name="Hibbett D.S."/>
            <person name="Martin F."/>
        </authorList>
    </citation>
    <scope>NUCLEOTIDE SEQUENCE [LARGE SCALE GENOMIC DNA]</scope>
    <source>
        <strain evidence="3">Foug A</strain>
    </source>
</reference>
<keyword evidence="1" id="KW-1133">Transmembrane helix</keyword>
<keyword evidence="3" id="KW-1185">Reference proteome</keyword>
<feature type="transmembrane region" description="Helical" evidence="1">
    <location>
        <begin position="136"/>
        <end position="157"/>
    </location>
</feature>
<dbReference type="OrthoDB" id="2634527at2759"/>
<organism evidence="2 3">
    <name type="scientific">Scleroderma citrinum Foug A</name>
    <dbReference type="NCBI Taxonomy" id="1036808"/>
    <lineage>
        <taxon>Eukaryota</taxon>
        <taxon>Fungi</taxon>
        <taxon>Dikarya</taxon>
        <taxon>Basidiomycota</taxon>
        <taxon>Agaricomycotina</taxon>
        <taxon>Agaricomycetes</taxon>
        <taxon>Agaricomycetidae</taxon>
        <taxon>Boletales</taxon>
        <taxon>Sclerodermatineae</taxon>
        <taxon>Sclerodermataceae</taxon>
        <taxon>Scleroderma</taxon>
    </lineage>
</organism>
<gene>
    <name evidence="2" type="ORF">SCLCIDRAFT_1037716</name>
</gene>